<dbReference type="Pfam" id="PF04847">
    <property type="entry name" value="Calcipressin"/>
    <property type="match status" value="1"/>
</dbReference>
<comment type="similarity">
    <text evidence="1">Belongs to the RCAN family.</text>
</comment>
<reference evidence="3 4" key="1">
    <citation type="submission" date="2014-04" db="EMBL/GenBank/DDBJ databases">
        <authorList>
            <consortium name="DOE Joint Genome Institute"/>
            <person name="Kuo A."/>
            <person name="Kohler A."/>
            <person name="Jargeat P."/>
            <person name="Nagy L.G."/>
            <person name="Floudas D."/>
            <person name="Copeland A."/>
            <person name="Barry K.W."/>
            <person name="Cichocki N."/>
            <person name="Veneault-Fourrey C."/>
            <person name="LaButti K."/>
            <person name="Lindquist E.A."/>
            <person name="Lipzen A."/>
            <person name="Lundell T."/>
            <person name="Morin E."/>
            <person name="Murat C."/>
            <person name="Sun H."/>
            <person name="Tunlid A."/>
            <person name="Henrissat B."/>
            <person name="Grigoriev I.V."/>
            <person name="Hibbett D.S."/>
            <person name="Martin F."/>
            <person name="Nordberg H.P."/>
            <person name="Cantor M.N."/>
            <person name="Hua S.X."/>
        </authorList>
    </citation>
    <scope>NUCLEOTIDE SEQUENCE [LARGE SCALE GENOMIC DNA]</scope>
    <source>
        <strain evidence="3 4">Ve08.2h10</strain>
    </source>
</reference>
<dbReference type="InterPro" id="IPR006931">
    <property type="entry name" value="Calcipressin"/>
</dbReference>
<dbReference type="GO" id="GO:0003676">
    <property type="term" value="F:nucleic acid binding"/>
    <property type="evidence" value="ECO:0007669"/>
    <property type="project" value="InterPro"/>
</dbReference>
<dbReference type="STRING" id="930991.A0A0D0DDD9"/>
<feature type="compositionally biased region" description="Acidic residues" evidence="2">
    <location>
        <begin position="207"/>
        <end position="222"/>
    </location>
</feature>
<keyword evidence="4" id="KW-1185">Reference proteome</keyword>
<dbReference type="Proteomes" id="UP000054538">
    <property type="component" value="Unassembled WGS sequence"/>
</dbReference>
<dbReference type="InParanoid" id="A0A0D0DDD9"/>
<dbReference type="GO" id="GO:0005737">
    <property type="term" value="C:cytoplasm"/>
    <property type="evidence" value="ECO:0007669"/>
    <property type="project" value="TreeGrafter"/>
</dbReference>
<feature type="region of interest" description="Disordered" evidence="2">
    <location>
        <begin position="207"/>
        <end position="239"/>
    </location>
</feature>
<dbReference type="GO" id="GO:0019722">
    <property type="term" value="P:calcium-mediated signaling"/>
    <property type="evidence" value="ECO:0007669"/>
    <property type="project" value="InterPro"/>
</dbReference>
<protein>
    <recommendedName>
        <fullName evidence="5">Calcipressin</fullName>
    </recommendedName>
</protein>
<accession>A0A0D0DDD9</accession>
<dbReference type="PANTHER" id="PTHR10300">
    <property type="entry name" value="CALCIPRESSIN"/>
    <property type="match status" value="1"/>
</dbReference>
<organism evidence="3 4">
    <name type="scientific">Paxillus rubicundulus Ve08.2h10</name>
    <dbReference type="NCBI Taxonomy" id="930991"/>
    <lineage>
        <taxon>Eukaryota</taxon>
        <taxon>Fungi</taxon>
        <taxon>Dikarya</taxon>
        <taxon>Basidiomycota</taxon>
        <taxon>Agaricomycotina</taxon>
        <taxon>Agaricomycetes</taxon>
        <taxon>Agaricomycetidae</taxon>
        <taxon>Boletales</taxon>
        <taxon>Paxilineae</taxon>
        <taxon>Paxillaceae</taxon>
        <taxon>Paxillus</taxon>
    </lineage>
</organism>
<proteinExistence type="inferred from homology"/>
<name>A0A0D0DDD9_9AGAM</name>
<dbReference type="AlphaFoldDB" id="A0A0D0DDD9"/>
<evidence type="ECO:0000256" key="2">
    <source>
        <dbReference type="SAM" id="MobiDB-lite"/>
    </source>
</evidence>
<evidence type="ECO:0000313" key="3">
    <source>
        <dbReference type="EMBL" id="KIK82341.1"/>
    </source>
</evidence>
<dbReference type="GO" id="GO:0005634">
    <property type="term" value="C:nucleus"/>
    <property type="evidence" value="ECO:0007669"/>
    <property type="project" value="TreeGrafter"/>
</dbReference>
<evidence type="ECO:0008006" key="5">
    <source>
        <dbReference type="Google" id="ProtNLM"/>
    </source>
</evidence>
<sequence>MESCQTTQKLASMPSEISIFSVDSSLKSSATGLQPTNTVIITQVPRNFFQPVILEALRDYFAVYGEINRWAPLSSFSRIIVVYYSEESAEQAKRSCDPLIIQPILGPTTTLRVFRADRNPIITDSSPTDERFLRPPPLEKNFLISPPGSPPVGWEPIREEPPNTATLAGDLIVALKKLQLRERRGSREILLEPEEGVGVSVYLEDADDSEYDGDGYDEEMDWEYGTPSPTQLRWRPSPTAMPPIPVTLRY</sequence>
<dbReference type="HOGENOM" id="CLU_046748_1_0_1"/>
<dbReference type="OrthoDB" id="17212at2759"/>
<evidence type="ECO:0000313" key="4">
    <source>
        <dbReference type="Proteomes" id="UP000054538"/>
    </source>
</evidence>
<evidence type="ECO:0000256" key="1">
    <source>
        <dbReference type="ARBA" id="ARBA00008209"/>
    </source>
</evidence>
<reference evidence="4" key="2">
    <citation type="submission" date="2015-01" db="EMBL/GenBank/DDBJ databases">
        <title>Evolutionary Origins and Diversification of the Mycorrhizal Mutualists.</title>
        <authorList>
            <consortium name="DOE Joint Genome Institute"/>
            <consortium name="Mycorrhizal Genomics Consortium"/>
            <person name="Kohler A."/>
            <person name="Kuo A."/>
            <person name="Nagy L.G."/>
            <person name="Floudas D."/>
            <person name="Copeland A."/>
            <person name="Barry K.W."/>
            <person name="Cichocki N."/>
            <person name="Veneault-Fourrey C."/>
            <person name="LaButti K."/>
            <person name="Lindquist E.A."/>
            <person name="Lipzen A."/>
            <person name="Lundell T."/>
            <person name="Morin E."/>
            <person name="Murat C."/>
            <person name="Riley R."/>
            <person name="Ohm R."/>
            <person name="Sun H."/>
            <person name="Tunlid A."/>
            <person name="Henrissat B."/>
            <person name="Grigoriev I.V."/>
            <person name="Hibbett D.S."/>
            <person name="Martin F."/>
        </authorList>
    </citation>
    <scope>NUCLEOTIDE SEQUENCE [LARGE SCALE GENOMIC DNA]</scope>
    <source>
        <strain evidence="4">Ve08.2h10</strain>
    </source>
</reference>
<gene>
    <name evidence="3" type="ORF">PAXRUDRAFT_832252</name>
</gene>
<dbReference type="SUPFAM" id="SSF54928">
    <property type="entry name" value="RNA-binding domain, RBD"/>
    <property type="match status" value="1"/>
</dbReference>
<dbReference type="GO" id="GO:0008597">
    <property type="term" value="F:calcium-dependent protein serine/threonine phosphatase regulator activity"/>
    <property type="evidence" value="ECO:0007669"/>
    <property type="project" value="TreeGrafter"/>
</dbReference>
<dbReference type="CDD" id="cd12434">
    <property type="entry name" value="RRM_RCAN_like"/>
    <property type="match status" value="1"/>
</dbReference>
<dbReference type="EMBL" id="KN825637">
    <property type="protein sequence ID" value="KIK82341.1"/>
    <property type="molecule type" value="Genomic_DNA"/>
</dbReference>
<dbReference type="InterPro" id="IPR035979">
    <property type="entry name" value="RBD_domain_sf"/>
</dbReference>
<dbReference type="InterPro" id="IPR012677">
    <property type="entry name" value="Nucleotide-bd_a/b_plait_sf"/>
</dbReference>
<dbReference type="Gene3D" id="3.30.70.330">
    <property type="match status" value="1"/>
</dbReference>
<dbReference type="PANTHER" id="PTHR10300:SF14">
    <property type="entry name" value="PROTEIN SARAH"/>
    <property type="match status" value="1"/>
</dbReference>